<proteinExistence type="predicted"/>
<feature type="compositionally biased region" description="Basic and acidic residues" evidence="1">
    <location>
        <begin position="43"/>
        <end position="57"/>
    </location>
</feature>
<feature type="chain" id="PRO_5046715481" evidence="2">
    <location>
        <begin position="23"/>
        <end position="102"/>
    </location>
</feature>
<evidence type="ECO:0000313" key="3">
    <source>
        <dbReference type="EMBL" id="MFD1951708.1"/>
    </source>
</evidence>
<gene>
    <name evidence="3" type="ORF">ACFSGX_13110</name>
</gene>
<reference evidence="4" key="1">
    <citation type="journal article" date="2019" name="Int. J. Syst. Evol. Microbiol.">
        <title>The Global Catalogue of Microorganisms (GCM) 10K type strain sequencing project: providing services to taxonomists for standard genome sequencing and annotation.</title>
        <authorList>
            <consortium name="The Broad Institute Genomics Platform"/>
            <consortium name="The Broad Institute Genome Sequencing Center for Infectious Disease"/>
            <person name="Wu L."/>
            <person name="Ma J."/>
        </authorList>
    </citation>
    <scope>NUCLEOTIDE SEQUENCE [LARGE SCALE GENOMIC DNA]</scope>
    <source>
        <strain evidence="4">CGMCC 1.12702</strain>
    </source>
</reference>
<organism evidence="3 4">
    <name type="scientific">Sphingomonas arantia</name>
    <dbReference type="NCBI Taxonomy" id="1460676"/>
    <lineage>
        <taxon>Bacteria</taxon>
        <taxon>Pseudomonadati</taxon>
        <taxon>Pseudomonadota</taxon>
        <taxon>Alphaproteobacteria</taxon>
        <taxon>Sphingomonadales</taxon>
        <taxon>Sphingomonadaceae</taxon>
        <taxon>Sphingomonas</taxon>
    </lineage>
</organism>
<sequence length="102" mass="10841">MRTKLWVGVGAFVIAQTGPVMATEAAAATPFAATADQPGEGGENERGEGEGEGEGRRRATPPPRARHIVKHPRRARAVQQQRGQRGEGEAEGGENERGEGER</sequence>
<accession>A0ABW4U078</accession>
<feature type="compositionally biased region" description="Basic and acidic residues" evidence="1">
    <location>
        <begin position="84"/>
        <end position="102"/>
    </location>
</feature>
<keyword evidence="4" id="KW-1185">Reference proteome</keyword>
<evidence type="ECO:0000256" key="1">
    <source>
        <dbReference type="SAM" id="MobiDB-lite"/>
    </source>
</evidence>
<dbReference type="RefSeq" id="WP_188699481.1">
    <property type="nucleotide sequence ID" value="NZ_JBHUGS010000003.1"/>
</dbReference>
<feature type="signal peptide" evidence="2">
    <location>
        <begin position="1"/>
        <end position="22"/>
    </location>
</feature>
<dbReference type="Proteomes" id="UP001597400">
    <property type="component" value="Unassembled WGS sequence"/>
</dbReference>
<evidence type="ECO:0000256" key="2">
    <source>
        <dbReference type="SAM" id="SignalP"/>
    </source>
</evidence>
<evidence type="ECO:0000313" key="4">
    <source>
        <dbReference type="Proteomes" id="UP001597400"/>
    </source>
</evidence>
<dbReference type="EMBL" id="JBHUGS010000003">
    <property type="protein sequence ID" value="MFD1951708.1"/>
    <property type="molecule type" value="Genomic_DNA"/>
</dbReference>
<name>A0ABW4U078_9SPHN</name>
<protein>
    <submittedName>
        <fullName evidence="3">Uncharacterized protein</fullName>
    </submittedName>
</protein>
<feature type="compositionally biased region" description="Basic residues" evidence="1">
    <location>
        <begin position="64"/>
        <end position="76"/>
    </location>
</feature>
<comment type="caution">
    <text evidence="3">The sequence shown here is derived from an EMBL/GenBank/DDBJ whole genome shotgun (WGS) entry which is preliminary data.</text>
</comment>
<keyword evidence="2" id="KW-0732">Signal</keyword>
<feature type="region of interest" description="Disordered" evidence="1">
    <location>
        <begin position="29"/>
        <end position="102"/>
    </location>
</feature>